<dbReference type="Proteomes" id="UP000789803">
    <property type="component" value="Unassembled WGS sequence"/>
</dbReference>
<dbReference type="InterPro" id="IPR002125">
    <property type="entry name" value="CMP_dCMP_dom"/>
</dbReference>
<comment type="pathway">
    <text evidence="3">Cofactor biosynthesis; riboflavin biosynthesis; 5-amino-6-(D-ribitylamino)uracil from GTP: step 3/4.</text>
</comment>
<dbReference type="EC" id="3.5.4.26" evidence="6"/>
<feature type="domain" description="CMP/dCMP-type deaminase" evidence="10">
    <location>
        <begin position="1"/>
        <end position="170"/>
    </location>
</feature>
<dbReference type="InterPro" id="IPR004794">
    <property type="entry name" value="Eubact_RibD"/>
</dbReference>
<dbReference type="Gene3D" id="3.40.140.10">
    <property type="entry name" value="Cytidine Deaminase, domain 2"/>
    <property type="match status" value="1"/>
</dbReference>
<keyword evidence="12" id="KW-1185">Reference proteome</keyword>
<comment type="similarity">
    <text evidence="4">In the N-terminal section; belongs to the cytidine and deoxycytidylate deaminase family.</text>
</comment>
<comment type="pathway">
    <text evidence="2">Cofactor biosynthesis; riboflavin biosynthesis; 5-amino-6-(D-ribitylamino)uracil from GTP: step 2/4.</text>
</comment>
<dbReference type="Gene3D" id="3.40.430.10">
    <property type="entry name" value="Dihydrofolate Reductase, subunit A"/>
    <property type="match status" value="1"/>
</dbReference>
<organism evidence="11 12">
    <name type="scientific">Campylobacter majalis</name>
    <dbReference type="NCBI Taxonomy" id="2790656"/>
    <lineage>
        <taxon>Bacteria</taxon>
        <taxon>Pseudomonadati</taxon>
        <taxon>Campylobacterota</taxon>
        <taxon>Epsilonproteobacteria</taxon>
        <taxon>Campylobacterales</taxon>
        <taxon>Campylobacteraceae</taxon>
        <taxon>Campylobacter</taxon>
    </lineage>
</organism>
<evidence type="ECO:0000256" key="4">
    <source>
        <dbReference type="ARBA" id="ARBA00005259"/>
    </source>
</evidence>
<dbReference type="Pfam" id="PF00383">
    <property type="entry name" value="dCMP_cyt_deam_1"/>
    <property type="match status" value="1"/>
</dbReference>
<dbReference type="PROSITE" id="PS51747">
    <property type="entry name" value="CYT_DCMP_DEAMINASES_2"/>
    <property type="match status" value="1"/>
</dbReference>
<evidence type="ECO:0000256" key="9">
    <source>
        <dbReference type="ARBA" id="ARBA00023268"/>
    </source>
</evidence>
<keyword evidence="9" id="KW-0511">Multifunctional enzyme</keyword>
<evidence type="ECO:0000256" key="3">
    <source>
        <dbReference type="ARBA" id="ARBA00004910"/>
    </source>
</evidence>
<dbReference type="InterPro" id="IPR024072">
    <property type="entry name" value="DHFR-like_dom_sf"/>
</dbReference>
<evidence type="ECO:0000313" key="11">
    <source>
        <dbReference type="EMBL" id="CAD7286680.1"/>
    </source>
</evidence>
<evidence type="ECO:0000256" key="5">
    <source>
        <dbReference type="ARBA" id="ARBA00007417"/>
    </source>
</evidence>
<dbReference type="Pfam" id="PF01872">
    <property type="entry name" value="RibD_C"/>
    <property type="match status" value="1"/>
</dbReference>
<dbReference type="InterPro" id="IPR016193">
    <property type="entry name" value="Cytidine_deaminase-like"/>
</dbReference>
<dbReference type="CDD" id="cd01284">
    <property type="entry name" value="Riboflavin_deaminase-reductase"/>
    <property type="match status" value="1"/>
</dbReference>
<reference evidence="11 12" key="1">
    <citation type="submission" date="2020-11" db="EMBL/GenBank/DDBJ databases">
        <authorList>
            <person name="Peeters C."/>
        </authorList>
    </citation>
    <scope>NUCLEOTIDE SEQUENCE [LARGE SCALE GENOMIC DNA]</scope>
    <source>
        <strain evidence="11 12">LMG 7974</strain>
    </source>
</reference>
<evidence type="ECO:0000256" key="8">
    <source>
        <dbReference type="ARBA" id="ARBA00019930"/>
    </source>
</evidence>
<dbReference type="RefSeq" id="WP_229931858.1">
    <property type="nucleotide sequence ID" value="NZ_CAJHOF010000001.1"/>
</dbReference>
<evidence type="ECO:0000256" key="6">
    <source>
        <dbReference type="ARBA" id="ARBA00012766"/>
    </source>
</evidence>
<accession>A0ABN7K3L5</accession>
<name>A0ABN7K3L5_9BACT</name>
<comment type="function">
    <text evidence="1">Converts 2,5-diamino-6-(ribosylamino)-4(3h)-pyrimidinone 5'-phosphate into 5-amino-6-(ribosylamino)-2,4(1h,3h)-pyrimidinedione 5'-phosphate.</text>
</comment>
<evidence type="ECO:0000256" key="7">
    <source>
        <dbReference type="ARBA" id="ARBA00013173"/>
    </source>
</evidence>
<dbReference type="InterPro" id="IPR002734">
    <property type="entry name" value="RibDG_C"/>
</dbReference>
<dbReference type="SUPFAM" id="SSF53597">
    <property type="entry name" value="Dihydrofolate reductase-like"/>
    <property type="match status" value="1"/>
</dbReference>
<sequence>MSDEFYMDLALNEAWKYQILTYPNPAVGCVICDKFGKILSIKAHKKAGYLHAEPMAILFALFNLNDEILNKFLNEYNVCFTQSFKTLTELNEADLDAKFCYEFILSNHGNLLNDASAYVTLEPCSHHGKTPACAILIKQLGFKRVIISVCDENKIASGGAKILKEAGIDVKIGVLKEHTKKLMLPFKTWLNGNFIFYKLAMSANGVITGGIISNELSRTHMHKLRGVIDLLVIGGNTVRVDRPVLDARLANAKAPDVAIYSTKRDFDTDIALFSVKNRNVEILDNLEVINKPLVMIEGGEQMLKKIALGEILNVKWVLIYQSSEFKNADNIKLDVRLKPLYEGRLGDDRYGWYEVC</sequence>
<proteinExistence type="inferred from homology"/>
<dbReference type="EMBL" id="CAJHOF010000001">
    <property type="protein sequence ID" value="CAD7286680.1"/>
    <property type="molecule type" value="Genomic_DNA"/>
</dbReference>
<comment type="caution">
    <text evidence="11">The sequence shown here is derived from an EMBL/GenBank/DDBJ whole genome shotgun (WGS) entry which is preliminary data.</text>
</comment>
<dbReference type="SUPFAM" id="SSF53927">
    <property type="entry name" value="Cytidine deaminase-like"/>
    <property type="match status" value="1"/>
</dbReference>
<comment type="similarity">
    <text evidence="5">In the C-terminal section; belongs to the HTP reductase family.</text>
</comment>
<evidence type="ECO:0000256" key="1">
    <source>
        <dbReference type="ARBA" id="ARBA00002151"/>
    </source>
</evidence>
<evidence type="ECO:0000256" key="2">
    <source>
        <dbReference type="ARBA" id="ARBA00004882"/>
    </source>
</evidence>
<evidence type="ECO:0000313" key="12">
    <source>
        <dbReference type="Proteomes" id="UP000789803"/>
    </source>
</evidence>
<gene>
    <name evidence="11" type="primary">ribD</name>
    <name evidence="11" type="ORF">LMG7974_00030</name>
</gene>
<evidence type="ECO:0000259" key="10">
    <source>
        <dbReference type="PROSITE" id="PS51747"/>
    </source>
</evidence>
<dbReference type="NCBIfam" id="TIGR00326">
    <property type="entry name" value="eubact_ribD"/>
    <property type="match status" value="1"/>
</dbReference>
<protein>
    <recommendedName>
        <fullName evidence="8">Riboflavin biosynthesis protein RibD</fullName>
        <ecNumber evidence="7">1.1.1.193</ecNumber>
        <ecNumber evidence="6">3.5.4.26</ecNumber>
    </recommendedName>
</protein>
<dbReference type="EC" id="1.1.1.193" evidence="7"/>